<evidence type="ECO:0000256" key="3">
    <source>
        <dbReference type="ARBA" id="ARBA00022454"/>
    </source>
</evidence>
<sequence>MAPPSSAPGSYFESLQLRPPTPPRETERIVAEACDFLSDSFEVSDATARPPLHNEPVVTPLKVAPPSVDSAVTSSGRPKKVGFSPWTDYHRPEDFLSRRGSISSPLRPLPQPKDHTTLKGILKARPPNANLDSAPSQSAPKFDTFAEMLDSLVKQLAGASRSHRRDAYVTLVSTLKAYDHFPEAHALVEKMGLLSQFIQRDIAIPTAANDAQLAQQALKLLGVLMDLSDVARHIPTELQVAFVSCAVQAFGDEKVLKRLVNPFLVLFSLQNFGPKVITPALVDQVVTHIQNIEERVSGQSVLAARLGVYQKLLVQAPDVMITRANDWLPHVLNSMVRTAPLELRRKALEVGHSVAIHIGDKPKVSRLVMELMDKKLGNGLTFGRDYVQSLQTMSKDPNSVEDVPKVWAVMILFLRGRHRELHQWKLFLEWFKIIQQCLNSSNREVVANANAAWNRFIYAIRPDTATNPATRILLRQGVALQLDRKAASVNERSMGSAFSSYCALLYYSLPPMASEEQLDLYWEEYVAQVLLEKMIKKSQAGANRACQVLTELFKGNKTGIWNENLVLQGLVTPGHLPGLDSKWVRRKLSVMLQLVQPCLSNAAWDSPSAGRPALSEPSVRNMWLALMSTVAEAGSKEITTSMEFKAASAHIMNFLHRIWKNFPASLGLADDEDEEWIERFSFLVTTAVQTLGPLHFADPILTQISPDNFEPVPTPSSRTKKKAVMQSPLLHLLHMFVCSENSPLVLDLSKRLITLASDSRGLRRSRLELLQNCAQEATASAEIAVRKELSTGIWIHVASLAKSTLKDPSGQPKSTSGSPRLGEEYRSALSILTCGLQFGGTETVAMAEELYNVLVTQVNVEAGNGAPSIAVTEPLAESIVTASENPTLDRPTIIGLATLALTQITPPRDRKSLDTARKALWGVGDGPQKPSVFDPYNHLYRMVVSQLHFAYENLDKLHPQLVIDFVSSLAALLQRWPASNTAIMLRKIQEGIALWVEDRDKKLEGEGEDSKAGKRAVDSFWAVVMVVVVQLPRKDTMLLKALEHLIASGLNSRQRCVVNRTVENWNRSFGKERTLEYPPKVEKALRRLRPYLGVELELPNFPSGPADENLGPAPAFEESQGSAPVTRASSRLAAPPTAPVLSSKTSKQKSVKPIPKAKLRHDDSQIDYTAIESSQGQDVSVDSQLLLTEHQKEVREKQHGSAAVMFPDINSSPAHMSKRSRSEAIKQTELPLDLPGEGDGSRLSTPVLAALGSDGLQDLGGSSPTARFRSERDDPPLDQNYITSSAADRFFETEIPSSPPRMDDDNDLPPDSSVVKESFARLSQESAGSRPSASGLSQDSPISILTGSFGSLDSDGDESARQLADESQARQSFKLNEPAAVESDPASSSSAQAQPLVQHDLRHERPKPSPSQVQFGDESTKSLPAESQVESSPASNASDSRASPRSAGKAPQEPLPFFRKRKSRLSESQAIDDDQEMNQEETDYGNTSIDLDVVHETPAPKKRRGRPPKNRVSNASETSQSTASPQETTNASGTGPTRGRGRPRKNSLQARWSQSQQKHGRSDDIDKTAAAEARSTKSSQQKSDNAGAGDGGTTATTTGSSSSSSSRAESQHDATAASQASQASDGRRKKEPRSILGRLKQLLADAKSMVVGREEERDCCDVMFELQREVHEAARRGEAQGQ</sequence>
<reference evidence="9 10" key="1">
    <citation type="submission" date="2024-04" db="EMBL/GenBank/DDBJ databases">
        <title>Phyllosticta paracitricarpa is synonymous to the EU quarantine fungus P. citricarpa based on phylogenomic analyses.</title>
        <authorList>
            <consortium name="Lawrence Berkeley National Laboratory"/>
            <person name="Van Ingen-Buijs V.A."/>
            <person name="Van Westerhoven A.C."/>
            <person name="Haridas S."/>
            <person name="Skiadas P."/>
            <person name="Martin F."/>
            <person name="Groenewald J.Z."/>
            <person name="Crous P.W."/>
            <person name="Seidl M.F."/>
        </authorList>
    </citation>
    <scope>NUCLEOTIDE SEQUENCE [LARGE SCALE GENOMIC DNA]</scope>
    <source>
        <strain evidence="9 10">CBS 123371</strain>
    </source>
</reference>
<dbReference type="InterPro" id="IPR022031">
    <property type="entry name" value="Rif1_N"/>
</dbReference>
<feature type="compositionally biased region" description="Low complexity" evidence="7">
    <location>
        <begin position="1377"/>
        <end position="1395"/>
    </location>
</feature>
<feature type="region of interest" description="Disordered" evidence="7">
    <location>
        <begin position="1"/>
        <end position="26"/>
    </location>
</feature>
<evidence type="ECO:0000256" key="2">
    <source>
        <dbReference type="ARBA" id="ARBA00004574"/>
    </source>
</evidence>
<feature type="compositionally biased region" description="Polar residues" evidence="7">
    <location>
        <begin position="1511"/>
        <end position="1532"/>
    </location>
</feature>
<feature type="domain" description="Telomere-associated protein Rif1 N-terminal" evidence="8">
    <location>
        <begin position="156"/>
        <end position="526"/>
    </location>
</feature>
<keyword evidence="6" id="KW-0131">Cell cycle</keyword>
<dbReference type="Proteomes" id="UP001363622">
    <property type="component" value="Unassembled WGS sequence"/>
</dbReference>
<accession>A0ABR1KPP5</accession>
<feature type="region of interest" description="Disordered" evidence="7">
    <location>
        <begin position="1193"/>
        <end position="1636"/>
    </location>
</feature>
<dbReference type="PANTHER" id="PTHR22928:SF3">
    <property type="entry name" value="TELOMERE-ASSOCIATED PROTEIN RIF1"/>
    <property type="match status" value="1"/>
</dbReference>
<dbReference type="EMBL" id="JBBPHU010000005">
    <property type="protein sequence ID" value="KAK7517939.1"/>
    <property type="molecule type" value="Genomic_DNA"/>
</dbReference>
<dbReference type="PANTHER" id="PTHR22928">
    <property type="entry name" value="TELOMERE-ASSOCIATED PROTEIN RIF1"/>
    <property type="match status" value="1"/>
</dbReference>
<evidence type="ECO:0000313" key="9">
    <source>
        <dbReference type="EMBL" id="KAK7517939.1"/>
    </source>
</evidence>
<feature type="compositionally biased region" description="Polar residues" evidence="7">
    <location>
        <begin position="1321"/>
        <end position="1351"/>
    </location>
</feature>
<feature type="compositionally biased region" description="Basic and acidic residues" evidence="7">
    <location>
        <begin position="1358"/>
        <end position="1368"/>
    </location>
</feature>
<feature type="compositionally biased region" description="Low complexity" evidence="7">
    <location>
        <begin position="1248"/>
        <end position="1263"/>
    </location>
</feature>
<dbReference type="InterPro" id="IPR016024">
    <property type="entry name" value="ARM-type_fold"/>
</dbReference>
<evidence type="ECO:0000256" key="4">
    <source>
        <dbReference type="ARBA" id="ARBA00022895"/>
    </source>
</evidence>
<evidence type="ECO:0000313" key="10">
    <source>
        <dbReference type="Proteomes" id="UP001363622"/>
    </source>
</evidence>
<keyword evidence="5" id="KW-0539">Nucleus</keyword>
<feature type="compositionally biased region" description="Basic and acidic residues" evidence="7">
    <location>
        <begin position="1560"/>
        <end position="1569"/>
    </location>
</feature>
<name>A0ABR1KPP5_9PEZI</name>
<keyword evidence="3" id="KW-0158">Chromosome</keyword>
<feature type="compositionally biased region" description="Basic residues" evidence="7">
    <location>
        <begin position="1500"/>
        <end position="1509"/>
    </location>
</feature>
<feature type="compositionally biased region" description="Polar residues" evidence="7">
    <location>
        <begin position="1119"/>
        <end position="1129"/>
    </location>
</feature>
<dbReference type="Pfam" id="PF12231">
    <property type="entry name" value="Rif1_N"/>
    <property type="match status" value="1"/>
</dbReference>
<comment type="caution">
    <text evidence="9">The sequence shown here is derived from an EMBL/GenBank/DDBJ whole genome shotgun (WGS) entry which is preliminary data.</text>
</comment>
<proteinExistence type="predicted"/>
<evidence type="ECO:0000256" key="5">
    <source>
        <dbReference type="ARBA" id="ARBA00023242"/>
    </source>
</evidence>
<evidence type="ECO:0000259" key="8">
    <source>
        <dbReference type="Pfam" id="PF12231"/>
    </source>
</evidence>
<dbReference type="SUPFAM" id="SSF48371">
    <property type="entry name" value="ARM repeat"/>
    <property type="match status" value="1"/>
</dbReference>
<feature type="compositionally biased region" description="Polar residues" evidence="7">
    <location>
        <begin position="1428"/>
        <end position="1443"/>
    </location>
</feature>
<keyword evidence="10" id="KW-1185">Reference proteome</keyword>
<feature type="compositionally biased region" description="Acidic residues" evidence="7">
    <location>
        <begin position="1470"/>
        <end position="1483"/>
    </location>
</feature>
<evidence type="ECO:0000256" key="7">
    <source>
        <dbReference type="SAM" id="MobiDB-lite"/>
    </source>
</evidence>
<feature type="compositionally biased region" description="Basic residues" evidence="7">
    <location>
        <begin position="1146"/>
        <end position="1159"/>
    </location>
</feature>
<gene>
    <name evidence="9" type="ORF">IWZ03DRAFT_347284</name>
</gene>
<organism evidence="9 10">
    <name type="scientific">Phyllosticta citriasiana</name>
    <dbReference type="NCBI Taxonomy" id="595635"/>
    <lineage>
        <taxon>Eukaryota</taxon>
        <taxon>Fungi</taxon>
        <taxon>Dikarya</taxon>
        <taxon>Ascomycota</taxon>
        <taxon>Pezizomycotina</taxon>
        <taxon>Dothideomycetes</taxon>
        <taxon>Dothideomycetes incertae sedis</taxon>
        <taxon>Botryosphaeriales</taxon>
        <taxon>Phyllostictaceae</taxon>
        <taxon>Phyllosticta</taxon>
    </lineage>
</organism>
<keyword evidence="4" id="KW-0779">Telomere</keyword>
<dbReference type="InterPro" id="IPR017956">
    <property type="entry name" value="AT_hook_DNA-bd_motif"/>
</dbReference>
<evidence type="ECO:0000256" key="6">
    <source>
        <dbReference type="ARBA" id="ARBA00023306"/>
    </source>
</evidence>
<dbReference type="SMART" id="SM00384">
    <property type="entry name" value="AT_hook"/>
    <property type="match status" value="2"/>
</dbReference>
<feature type="compositionally biased region" description="Low complexity" evidence="7">
    <location>
        <begin position="1593"/>
        <end position="1606"/>
    </location>
</feature>
<comment type="subcellular location">
    <subcellularLocation>
        <location evidence="2">Chromosome</location>
        <location evidence="2">Telomere</location>
    </subcellularLocation>
    <subcellularLocation>
        <location evidence="1">Nucleus</location>
    </subcellularLocation>
</comment>
<evidence type="ECO:0000256" key="1">
    <source>
        <dbReference type="ARBA" id="ARBA00004123"/>
    </source>
</evidence>
<feature type="region of interest" description="Disordered" evidence="7">
    <location>
        <begin position="1102"/>
        <end position="1163"/>
    </location>
</feature>
<feature type="compositionally biased region" description="Polar residues" evidence="7">
    <location>
        <begin position="1546"/>
        <end position="1557"/>
    </location>
</feature>
<feature type="compositionally biased region" description="Low complexity" evidence="7">
    <location>
        <begin position="1613"/>
        <end position="1624"/>
    </location>
</feature>
<protein>
    <submittedName>
        <fullName evidence="9">Rap1-interacting factor 1 N terminal-domain-containing protein</fullName>
    </submittedName>
</protein>